<organism evidence="2">
    <name type="scientific">Trichuris suis</name>
    <name type="common">pig whipworm</name>
    <dbReference type="NCBI Taxonomy" id="68888"/>
    <lineage>
        <taxon>Eukaryota</taxon>
        <taxon>Metazoa</taxon>
        <taxon>Ecdysozoa</taxon>
        <taxon>Nematoda</taxon>
        <taxon>Enoplea</taxon>
        <taxon>Dorylaimia</taxon>
        <taxon>Trichinellida</taxon>
        <taxon>Trichuridae</taxon>
        <taxon>Trichuris</taxon>
    </lineage>
</organism>
<feature type="chain" id="PRO_5001796190" description="Secreted protein" evidence="1">
    <location>
        <begin position="20"/>
        <end position="139"/>
    </location>
</feature>
<evidence type="ECO:0008006" key="3">
    <source>
        <dbReference type="Google" id="ProtNLM"/>
    </source>
</evidence>
<dbReference type="Proteomes" id="UP000030758">
    <property type="component" value="Unassembled WGS sequence"/>
</dbReference>
<name>A0A085NQB3_9BILA</name>
<keyword evidence="1" id="KW-0732">Signal</keyword>
<gene>
    <name evidence="2" type="ORF">M514_16179</name>
</gene>
<dbReference type="EMBL" id="KL367481">
    <property type="protein sequence ID" value="KFD71659.1"/>
    <property type="molecule type" value="Genomic_DNA"/>
</dbReference>
<proteinExistence type="predicted"/>
<reference evidence="2" key="1">
    <citation type="journal article" date="2014" name="Nat. Genet.">
        <title>Genome and transcriptome of the porcine whipworm Trichuris suis.</title>
        <authorList>
            <person name="Jex A.R."/>
            <person name="Nejsum P."/>
            <person name="Schwarz E.M."/>
            <person name="Hu L."/>
            <person name="Young N.D."/>
            <person name="Hall R.S."/>
            <person name="Korhonen P.K."/>
            <person name="Liao S."/>
            <person name="Thamsborg S."/>
            <person name="Xia J."/>
            <person name="Xu P."/>
            <person name="Wang S."/>
            <person name="Scheerlinck J.P."/>
            <person name="Hofmann A."/>
            <person name="Sternberg P.W."/>
            <person name="Wang J."/>
            <person name="Gasser R.B."/>
        </authorList>
    </citation>
    <scope>NUCLEOTIDE SEQUENCE [LARGE SCALE GENOMIC DNA]</scope>
    <source>
        <strain evidence="2">DCEP-RM93F</strain>
    </source>
</reference>
<evidence type="ECO:0000313" key="2">
    <source>
        <dbReference type="EMBL" id="KFD71659.1"/>
    </source>
</evidence>
<dbReference type="AlphaFoldDB" id="A0A085NQB3"/>
<feature type="signal peptide" evidence="1">
    <location>
        <begin position="1"/>
        <end position="19"/>
    </location>
</feature>
<accession>A0A085NQB3</accession>
<protein>
    <recommendedName>
        <fullName evidence="3">Secreted protein</fullName>
    </recommendedName>
</protein>
<sequence>MSTLIVSFFLNFFSVYSHCLSDVTISQRKITHCAHCVYKCPWIFACAIAPFLAERNFPTIDFARFEQRKVCCQLCSPSSEKCGLLCVKHTAIIFSAYWEACRLSCSAISKAYAETFHRFSSEVEFSVSAMSIQLMLHGD</sequence>
<evidence type="ECO:0000256" key="1">
    <source>
        <dbReference type="SAM" id="SignalP"/>
    </source>
</evidence>